<organism evidence="1 2">
    <name type="scientific">Pleurodeles waltl</name>
    <name type="common">Iberian ribbed newt</name>
    <dbReference type="NCBI Taxonomy" id="8319"/>
    <lineage>
        <taxon>Eukaryota</taxon>
        <taxon>Metazoa</taxon>
        <taxon>Chordata</taxon>
        <taxon>Craniata</taxon>
        <taxon>Vertebrata</taxon>
        <taxon>Euteleostomi</taxon>
        <taxon>Amphibia</taxon>
        <taxon>Batrachia</taxon>
        <taxon>Caudata</taxon>
        <taxon>Salamandroidea</taxon>
        <taxon>Salamandridae</taxon>
        <taxon>Pleurodelinae</taxon>
        <taxon>Pleurodeles</taxon>
    </lineage>
</organism>
<evidence type="ECO:0000313" key="2">
    <source>
        <dbReference type="Proteomes" id="UP001066276"/>
    </source>
</evidence>
<proteinExistence type="predicted"/>
<gene>
    <name evidence="1" type="ORF">NDU88_007447</name>
</gene>
<accession>A0AAV7QNV3</accession>
<reference evidence="1" key="1">
    <citation type="journal article" date="2022" name="bioRxiv">
        <title>Sequencing and chromosome-scale assembly of the giantPleurodeles waltlgenome.</title>
        <authorList>
            <person name="Brown T."/>
            <person name="Elewa A."/>
            <person name="Iarovenko S."/>
            <person name="Subramanian E."/>
            <person name="Araus A.J."/>
            <person name="Petzold A."/>
            <person name="Susuki M."/>
            <person name="Suzuki K.-i.T."/>
            <person name="Hayashi T."/>
            <person name="Toyoda A."/>
            <person name="Oliveira C."/>
            <person name="Osipova E."/>
            <person name="Leigh N.D."/>
            <person name="Simon A."/>
            <person name="Yun M.H."/>
        </authorList>
    </citation>
    <scope>NUCLEOTIDE SEQUENCE</scope>
    <source>
        <strain evidence="1">20211129_DDA</strain>
        <tissue evidence="1">Liver</tissue>
    </source>
</reference>
<comment type="caution">
    <text evidence="1">The sequence shown here is derived from an EMBL/GenBank/DDBJ whole genome shotgun (WGS) entry which is preliminary data.</text>
</comment>
<dbReference type="Proteomes" id="UP001066276">
    <property type="component" value="Chromosome 6"/>
</dbReference>
<dbReference type="AlphaFoldDB" id="A0AAV7QNV3"/>
<evidence type="ECO:0000313" key="1">
    <source>
        <dbReference type="EMBL" id="KAJ1141112.1"/>
    </source>
</evidence>
<sequence length="73" mass="7991">MLAVTRSHHQAFPVNDALVSALSVEESKVCHDFSSVEGMAATDWLLLVKLEEKPLGEPFKMVAPMGKDEPIVI</sequence>
<protein>
    <submittedName>
        <fullName evidence="1">Uncharacterized protein</fullName>
    </submittedName>
</protein>
<name>A0AAV7QNV3_PLEWA</name>
<dbReference type="EMBL" id="JANPWB010000010">
    <property type="protein sequence ID" value="KAJ1141112.1"/>
    <property type="molecule type" value="Genomic_DNA"/>
</dbReference>
<keyword evidence="2" id="KW-1185">Reference proteome</keyword>